<feature type="repeat" description="NHL" evidence="3">
    <location>
        <begin position="450"/>
        <end position="481"/>
    </location>
</feature>
<evidence type="ECO:0000256" key="1">
    <source>
        <dbReference type="ARBA" id="ARBA00022737"/>
    </source>
</evidence>
<dbReference type="Gene3D" id="2.10.25.10">
    <property type="entry name" value="Laminin"/>
    <property type="match status" value="2"/>
</dbReference>
<dbReference type="SUPFAM" id="SSF57196">
    <property type="entry name" value="EGF/Laminin"/>
    <property type="match status" value="2"/>
</dbReference>
<comment type="caution">
    <text evidence="5">The sequence shown here is derived from an EMBL/GenBank/DDBJ whole genome shotgun (WGS) entry which is preliminary data.</text>
</comment>
<dbReference type="Gene3D" id="2.40.10.500">
    <property type="match status" value="1"/>
</dbReference>
<feature type="disulfide bond" evidence="2">
    <location>
        <begin position="1191"/>
        <end position="1208"/>
    </location>
</feature>
<feature type="disulfide bond" evidence="2">
    <location>
        <begin position="1210"/>
        <end position="1219"/>
    </location>
</feature>
<dbReference type="SUPFAM" id="SSF101898">
    <property type="entry name" value="NHL repeat"/>
    <property type="match status" value="3"/>
</dbReference>
<dbReference type="PANTHER" id="PTHR24104:SF25">
    <property type="entry name" value="PROTEIN LIN-41"/>
    <property type="match status" value="1"/>
</dbReference>
<feature type="repeat" description="NHL" evidence="3">
    <location>
        <begin position="730"/>
        <end position="773"/>
    </location>
</feature>
<feature type="domain" description="EGF-like" evidence="4">
    <location>
        <begin position="642"/>
        <end position="681"/>
    </location>
</feature>
<feature type="domain" description="EGF-like" evidence="4">
    <location>
        <begin position="1181"/>
        <end position="1220"/>
    </location>
</feature>
<evidence type="ECO:0000256" key="2">
    <source>
        <dbReference type="PROSITE-ProRule" id="PRU00076"/>
    </source>
</evidence>
<dbReference type="CDD" id="cd05819">
    <property type="entry name" value="NHL"/>
    <property type="match status" value="3"/>
</dbReference>
<keyword evidence="2" id="KW-1015">Disulfide bond</keyword>
<dbReference type="AlphaFoldDB" id="A0A815AWB6"/>
<dbReference type="GO" id="GO:0008270">
    <property type="term" value="F:zinc ion binding"/>
    <property type="evidence" value="ECO:0007669"/>
    <property type="project" value="UniProtKB-KW"/>
</dbReference>
<feature type="repeat" description="NHL" evidence="3">
    <location>
        <begin position="241"/>
        <end position="284"/>
    </location>
</feature>
<feature type="disulfide bond" evidence="2">
    <location>
        <begin position="671"/>
        <end position="680"/>
    </location>
</feature>
<dbReference type="InterPro" id="IPR001258">
    <property type="entry name" value="NHL_repeat"/>
</dbReference>
<keyword evidence="1" id="KW-0677">Repeat</keyword>
<dbReference type="PROSITE" id="PS00022">
    <property type="entry name" value="EGF_1"/>
    <property type="match status" value="2"/>
</dbReference>
<keyword evidence="2" id="KW-0245">EGF-like domain</keyword>
<organism evidence="5 6">
    <name type="scientific">Adineta steineri</name>
    <dbReference type="NCBI Taxonomy" id="433720"/>
    <lineage>
        <taxon>Eukaryota</taxon>
        <taxon>Metazoa</taxon>
        <taxon>Spiralia</taxon>
        <taxon>Gnathifera</taxon>
        <taxon>Rotifera</taxon>
        <taxon>Eurotatoria</taxon>
        <taxon>Bdelloidea</taxon>
        <taxon>Adinetida</taxon>
        <taxon>Adinetidae</taxon>
        <taxon>Adineta</taxon>
    </lineage>
</organism>
<sequence>MKLSPQAAWNQTGFTVTGNPNGISGSSISELNYPVGISIADNDILYISDALNHRIVVIYLDSTIEPFAIGSRQSYYHDAGNKRVQKMSLNGSYPTTVSYVTGLQSPMNFYIDNVGNIYVSDVGNHSVFIFRLNLTNGLRVAGNGINGSTDEQLNAPYGIFVNDIETIYIADCYNHRIMKWLSNEPFGIRVAGDGTPGSLSTQVYFPTNVIVDENEYMYITESGSARVTRWAPNSTFGVCIVACTRTCGAAPSQISAPHSLAFDSFGSLYVGEWGNHRVQKFELLNYPISYNQPKLCPNVNWSEHGITFVNSSTLSSSALGIFIDLNDTIYVSDYSINKILIWSNQSISLQQKSVVSLYQYTSLFVTLNGDIYFENGNKTGRVEKFTSNSIKSEFVANFSGNCRGLFVDIQNSLYCSINSEHRVAKVLLDNDHHTITIVAGTNSSGSKSYQLNGPWGIFIDINFNLYVADAHNNRIQFFRRGELNGTTVAGNKTPNNLVLEHPTDVILDGDGFLYVADNDHHRIIQVRKDEYQCISGCKMKSGLASNQLNKPYSLRFDSFGNLYVTDEFNHRIQKFDILNNSCEIISTTAALTTEIPTTILLTTELPTTHACKTPQHSYLLPSYFVAPSCEDSTNIGFYCDILGTLCDIQNQCVNNGKCININDNQDYNCSCSLDFSGKQCQFDQRVCKENTCLNKGELIFSSLKNERIFSIFSARVTRWAPNSTFGVCIVACTRTCGAAPSQISAPHSLAFDSFGSLYVGEWGNHRVQKFELLNYPISYNQPKLCPNVNWSEHGITFVNASTLFSSALGIFIDLNDTIYASDFSINKILIWSNQSINFQQKSIDGLYLYTSLFVTLNGDIYFDNGNRTGRIEKFTSNSTKSKFVANFSGNCFGLFVDIRNSLYCSIYSEHRVEKVLLDNDHHTITIVAGTDSAGSELYQLNGTWGIFVDVNFNLYVADAHNNRIQSFRRGELNGTTVAGNDIPNNLTLNHPTDVILDGDGFLYVVDNDHYRIIQVRKDEYQCISGCEKEKGSASNQFDKPYSLRFDSFGNLYVTDEFNHRIQRFDILNNSCEIISTTALLTTALPTTTLVTCEVPATASLTTGLPAAALITTELPTTTLLTTESPATTLLTAKLPAAALLTTELPTTRASETPQHSYLSPPYFVAPSCEDSTNIGFNCNIPGTICDIQNQCLNNGKCININDNQDYNCSCPFDFSGKQCQFDQRVCKENTCLNK</sequence>
<dbReference type="CDD" id="cd00054">
    <property type="entry name" value="EGF_CA"/>
    <property type="match status" value="1"/>
</dbReference>
<dbReference type="Proteomes" id="UP000663860">
    <property type="component" value="Unassembled WGS sequence"/>
</dbReference>
<feature type="non-terminal residue" evidence="5">
    <location>
        <position position="1"/>
    </location>
</feature>
<dbReference type="PANTHER" id="PTHR24104">
    <property type="entry name" value="E3 UBIQUITIN-PROTEIN LIGASE NHLRC1-RELATED"/>
    <property type="match status" value="1"/>
</dbReference>
<dbReference type="InterPro" id="IPR050952">
    <property type="entry name" value="TRIM-NHL_E3_ligases"/>
</dbReference>
<evidence type="ECO:0000313" key="6">
    <source>
        <dbReference type="Proteomes" id="UP000663860"/>
    </source>
</evidence>
<dbReference type="SUPFAM" id="SSF63825">
    <property type="entry name" value="YWTD domain"/>
    <property type="match status" value="1"/>
</dbReference>
<evidence type="ECO:0000313" key="5">
    <source>
        <dbReference type="EMBL" id="CAF1262423.1"/>
    </source>
</evidence>
<dbReference type="PROSITE" id="PS51125">
    <property type="entry name" value="NHL"/>
    <property type="match status" value="3"/>
</dbReference>
<reference evidence="5" key="1">
    <citation type="submission" date="2021-02" db="EMBL/GenBank/DDBJ databases">
        <authorList>
            <person name="Nowell W R."/>
        </authorList>
    </citation>
    <scope>NUCLEOTIDE SEQUENCE</scope>
</reference>
<name>A0A815AWB6_9BILA</name>
<dbReference type="SMART" id="SM00181">
    <property type="entry name" value="EGF"/>
    <property type="match status" value="2"/>
</dbReference>
<dbReference type="PROSITE" id="PS50026">
    <property type="entry name" value="EGF_3"/>
    <property type="match status" value="2"/>
</dbReference>
<comment type="caution">
    <text evidence="2">Lacks conserved residue(s) required for the propagation of feature annotation.</text>
</comment>
<gene>
    <name evidence="5" type="ORF">IZO911_LOCUS31962</name>
</gene>
<evidence type="ECO:0000256" key="3">
    <source>
        <dbReference type="PROSITE-ProRule" id="PRU00504"/>
    </source>
</evidence>
<protein>
    <recommendedName>
        <fullName evidence="4">EGF-like domain-containing protein</fullName>
    </recommendedName>
</protein>
<dbReference type="EMBL" id="CAJNOE010000540">
    <property type="protein sequence ID" value="CAF1262423.1"/>
    <property type="molecule type" value="Genomic_DNA"/>
</dbReference>
<proteinExistence type="predicted"/>
<feature type="disulfide bond" evidence="2">
    <location>
        <begin position="652"/>
        <end position="669"/>
    </location>
</feature>
<evidence type="ECO:0000259" key="4">
    <source>
        <dbReference type="PROSITE" id="PS50026"/>
    </source>
</evidence>
<dbReference type="InterPro" id="IPR011042">
    <property type="entry name" value="6-blade_b-propeller_TolB-like"/>
</dbReference>
<dbReference type="Gene3D" id="2.120.10.30">
    <property type="entry name" value="TolB, C-terminal domain"/>
    <property type="match status" value="5"/>
</dbReference>
<dbReference type="InterPro" id="IPR000742">
    <property type="entry name" value="EGF"/>
</dbReference>
<accession>A0A815AWB6</accession>